<reference evidence="2 3" key="1">
    <citation type="submission" date="2023-12" db="EMBL/GenBank/DDBJ databases">
        <title>Blastococcus brunescens sp. nov., an actonobacterium isolated from sandstone collected in sahara desert.</title>
        <authorList>
            <person name="Gtari M."/>
            <person name="Ghodhbane F."/>
        </authorList>
    </citation>
    <scope>NUCLEOTIDE SEQUENCE [LARGE SCALE GENOMIC DNA]</scope>
    <source>
        <strain evidence="2 3">BMG 8361</strain>
    </source>
</reference>
<evidence type="ECO:0000313" key="2">
    <source>
        <dbReference type="EMBL" id="WRL66252.1"/>
    </source>
</evidence>
<protein>
    <submittedName>
        <fullName evidence="2">Uncharacterized protein</fullName>
    </submittedName>
</protein>
<sequence length="270" mass="29149">MARLSSGDVACWVLKTSRPPAEAAPGWSAPGERVLDRCVRRSYRLTLIEPGQPCLLWLSGREQPGVHALGEIADGVDDRRDGPVVHVRLCLLDVPIPGPRSSAIPLVRRRSAPHAGRQQPLVAVGTAVRRRAGPSRRRRPGTMGAVNRNRIRWGALSWLLTLQFFVLETLAQLRVEGPYSRVDDVISALGASDSAGRQLMNASFVVQAGLILAGALLLRPALLRAPPRSSRTCWGRRRSGSCSSASSPPTATRPRTRSAPSSTSWAAAWA</sequence>
<dbReference type="Proteomes" id="UP001324287">
    <property type="component" value="Chromosome"/>
</dbReference>
<dbReference type="RefSeq" id="WP_324277567.1">
    <property type="nucleotide sequence ID" value="NZ_CP141261.1"/>
</dbReference>
<name>A0ABZ1B611_9ACTN</name>
<evidence type="ECO:0000313" key="3">
    <source>
        <dbReference type="Proteomes" id="UP001324287"/>
    </source>
</evidence>
<proteinExistence type="predicted"/>
<feature type="region of interest" description="Disordered" evidence="1">
    <location>
        <begin position="227"/>
        <end position="270"/>
    </location>
</feature>
<gene>
    <name evidence="2" type="ORF">U6N30_12745</name>
</gene>
<evidence type="ECO:0000256" key="1">
    <source>
        <dbReference type="SAM" id="MobiDB-lite"/>
    </source>
</evidence>
<feature type="compositionally biased region" description="Low complexity" evidence="1">
    <location>
        <begin position="240"/>
        <end position="270"/>
    </location>
</feature>
<organism evidence="2 3">
    <name type="scientific">Blastococcus brunescens</name>
    <dbReference type="NCBI Taxonomy" id="1564165"/>
    <lineage>
        <taxon>Bacteria</taxon>
        <taxon>Bacillati</taxon>
        <taxon>Actinomycetota</taxon>
        <taxon>Actinomycetes</taxon>
        <taxon>Geodermatophilales</taxon>
        <taxon>Geodermatophilaceae</taxon>
        <taxon>Blastococcus</taxon>
    </lineage>
</organism>
<dbReference type="EMBL" id="CP141261">
    <property type="protein sequence ID" value="WRL66252.1"/>
    <property type="molecule type" value="Genomic_DNA"/>
</dbReference>
<keyword evidence="3" id="KW-1185">Reference proteome</keyword>
<accession>A0ABZ1B611</accession>